<keyword evidence="4" id="KW-0238">DNA-binding</keyword>
<feature type="domain" description="HTH gntR-type" evidence="6">
    <location>
        <begin position="16"/>
        <end position="84"/>
    </location>
</feature>
<name>A0ABQ5Q019_9BACT</name>
<sequence>MGSWDLAIALDRTKAEPLYLQLVKALEEGIRHGRFKPGDALPGTRAMADQLGVNRNTTLAAYRELEAEGWIEVAPDRGTFVARKLPFVLEVAAGISAQDSASWKRATPRGGPFFQPGAPALESFQLIPDTTDLRLAPTDAIHRAYGRVLKLHPERLLQPGWDPRGLLDLRSSLCKMLRDMRGLSVEAGNLLLTRGLMSTLNLVSRVLFAPGDAVAVENPGLFRVAEAFRAAGARLFPVPVDAHGLDVEALEALLIQEPIRLLYLTASPQHPTQVTLDPARRRRLLELSAAHGFRILEGDPSLGFHREKNPSLPLASEDPQGRVLYFSSFEQILAPGLQVGFLAGEAGLIKALAQQRQLVDWPGNLVQETTIEETLRDGEIVRHLRRIRKLTEERRETMVDRLLLHLHPAISVKNPREGLSLWVRVAEEVPLEAWTERCLAHGVVFYPGALYDLHRRTLPHICLGFAAHSLDEQNEACARMALALKEVRPGGALPRGGGPQG</sequence>
<comment type="caution">
    <text evidence="7">The sequence shown here is derived from an EMBL/GenBank/DDBJ whole genome shotgun (WGS) entry which is preliminary data.</text>
</comment>
<dbReference type="SUPFAM" id="SSF53383">
    <property type="entry name" value="PLP-dependent transferases"/>
    <property type="match status" value="1"/>
</dbReference>
<dbReference type="InterPro" id="IPR004839">
    <property type="entry name" value="Aminotransferase_I/II_large"/>
</dbReference>
<dbReference type="CDD" id="cd07377">
    <property type="entry name" value="WHTH_GntR"/>
    <property type="match status" value="1"/>
</dbReference>
<dbReference type="CDD" id="cd00609">
    <property type="entry name" value="AAT_like"/>
    <property type="match status" value="1"/>
</dbReference>
<dbReference type="InterPro" id="IPR036390">
    <property type="entry name" value="WH_DNA-bd_sf"/>
</dbReference>
<dbReference type="InterPro" id="IPR015424">
    <property type="entry name" value="PyrdxlP-dep_Trfase"/>
</dbReference>
<keyword evidence="2" id="KW-0663">Pyridoxal phosphate</keyword>
<dbReference type="InterPro" id="IPR051446">
    <property type="entry name" value="HTH_trans_reg/aminotransferase"/>
</dbReference>
<proteinExistence type="inferred from homology"/>
<comment type="similarity">
    <text evidence="1">In the C-terminal section; belongs to the class-I pyridoxal-phosphate-dependent aminotransferase family.</text>
</comment>
<organism evidence="7 8">
    <name type="scientific">Geothrix edaphica</name>
    <dbReference type="NCBI Taxonomy" id="2927976"/>
    <lineage>
        <taxon>Bacteria</taxon>
        <taxon>Pseudomonadati</taxon>
        <taxon>Acidobacteriota</taxon>
        <taxon>Holophagae</taxon>
        <taxon>Holophagales</taxon>
        <taxon>Holophagaceae</taxon>
        <taxon>Geothrix</taxon>
    </lineage>
</organism>
<dbReference type="SUPFAM" id="SSF46785">
    <property type="entry name" value="Winged helix' DNA-binding domain"/>
    <property type="match status" value="1"/>
</dbReference>
<keyword evidence="3" id="KW-0805">Transcription regulation</keyword>
<evidence type="ECO:0000313" key="8">
    <source>
        <dbReference type="Proteomes" id="UP001165044"/>
    </source>
</evidence>
<dbReference type="SMART" id="SM00345">
    <property type="entry name" value="HTH_GNTR"/>
    <property type="match status" value="1"/>
</dbReference>
<dbReference type="Pfam" id="PF00155">
    <property type="entry name" value="Aminotran_1_2"/>
    <property type="match status" value="1"/>
</dbReference>
<dbReference type="EMBL" id="BSDC01000002">
    <property type="protein sequence ID" value="GLH67685.1"/>
    <property type="molecule type" value="Genomic_DNA"/>
</dbReference>
<dbReference type="InterPro" id="IPR000524">
    <property type="entry name" value="Tscrpt_reg_HTH_GntR"/>
</dbReference>
<dbReference type="Gene3D" id="1.10.10.10">
    <property type="entry name" value="Winged helix-like DNA-binding domain superfamily/Winged helix DNA-binding domain"/>
    <property type="match status" value="1"/>
</dbReference>
<dbReference type="PANTHER" id="PTHR46577">
    <property type="entry name" value="HTH-TYPE TRANSCRIPTIONAL REGULATORY PROTEIN GABR"/>
    <property type="match status" value="1"/>
</dbReference>
<dbReference type="PRINTS" id="PR00035">
    <property type="entry name" value="HTHGNTR"/>
</dbReference>
<gene>
    <name evidence="7" type="ORF">GETHED_20490</name>
</gene>
<evidence type="ECO:0000256" key="1">
    <source>
        <dbReference type="ARBA" id="ARBA00005384"/>
    </source>
</evidence>
<keyword evidence="8" id="KW-1185">Reference proteome</keyword>
<dbReference type="RefSeq" id="WP_285608963.1">
    <property type="nucleotide sequence ID" value="NZ_BSDC01000002.1"/>
</dbReference>
<dbReference type="Proteomes" id="UP001165044">
    <property type="component" value="Unassembled WGS sequence"/>
</dbReference>
<keyword evidence="5" id="KW-0804">Transcription</keyword>
<dbReference type="Pfam" id="PF00392">
    <property type="entry name" value="GntR"/>
    <property type="match status" value="1"/>
</dbReference>
<accession>A0ABQ5Q019</accession>
<reference evidence="7" key="1">
    <citation type="journal article" date="2023" name="Antonie Van Leeuwenhoek">
        <title>Mesoterricola silvestris gen. nov., sp. nov., Mesoterricola sediminis sp. nov., Geothrix oryzae sp. nov., Geothrix edaphica sp. nov., Geothrix rubra sp. nov., and Geothrix limicola sp. nov., six novel members of Acidobacteriota isolated from soils.</title>
        <authorList>
            <person name="Itoh H."/>
            <person name="Sugisawa Y."/>
            <person name="Mise K."/>
            <person name="Xu Z."/>
            <person name="Kuniyasu M."/>
            <person name="Ushijima N."/>
            <person name="Kawano K."/>
            <person name="Kobayashi E."/>
            <person name="Shiratori Y."/>
            <person name="Masuda Y."/>
            <person name="Senoo K."/>
        </authorList>
    </citation>
    <scope>NUCLEOTIDE SEQUENCE</scope>
    <source>
        <strain evidence="7">Red802</strain>
    </source>
</reference>
<evidence type="ECO:0000313" key="7">
    <source>
        <dbReference type="EMBL" id="GLH67685.1"/>
    </source>
</evidence>
<dbReference type="PROSITE" id="PS50949">
    <property type="entry name" value="HTH_GNTR"/>
    <property type="match status" value="1"/>
</dbReference>
<evidence type="ECO:0000256" key="3">
    <source>
        <dbReference type="ARBA" id="ARBA00023015"/>
    </source>
</evidence>
<evidence type="ECO:0000259" key="6">
    <source>
        <dbReference type="PROSITE" id="PS50949"/>
    </source>
</evidence>
<protein>
    <submittedName>
        <fullName evidence="7">GntR family transcriptional regulator</fullName>
    </submittedName>
</protein>
<dbReference type="Gene3D" id="3.40.640.10">
    <property type="entry name" value="Type I PLP-dependent aspartate aminotransferase-like (Major domain)"/>
    <property type="match status" value="1"/>
</dbReference>
<dbReference type="InterPro" id="IPR036388">
    <property type="entry name" value="WH-like_DNA-bd_sf"/>
</dbReference>
<evidence type="ECO:0000256" key="2">
    <source>
        <dbReference type="ARBA" id="ARBA00022898"/>
    </source>
</evidence>
<dbReference type="PANTHER" id="PTHR46577:SF1">
    <property type="entry name" value="HTH-TYPE TRANSCRIPTIONAL REGULATORY PROTEIN GABR"/>
    <property type="match status" value="1"/>
</dbReference>
<evidence type="ECO:0000256" key="5">
    <source>
        <dbReference type="ARBA" id="ARBA00023163"/>
    </source>
</evidence>
<evidence type="ECO:0000256" key="4">
    <source>
        <dbReference type="ARBA" id="ARBA00023125"/>
    </source>
</evidence>
<dbReference type="InterPro" id="IPR015421">
    <property type="entry name" value="PyrdxlP-dep_Trfase_major"/>
</dbReference>